<reference evidence="2" key="1">
    <citation type="submission" date="2023-08" db="EMBL/GenBank/DDBJ databases">
        <authorList>
            <person name="Chen Y."/>
            <person name="Shah S."/>
            <person name="Dougan E. K."/>
            <person name="Thang M."/>
            <person name="Chan C."/>
        </authorList>
    </citation>
    <scope>NUCLEOTIDE SEQUENCE</scope>
</reference>
<dbReference type="InterPro" id="IPR016024">
    <property type="entry name" value="ARM-type_fold"/>
</dbReference>
<keyword evidence="3" id="KW-1185">Reference proteome</keyword>
<organism evidence="2 3">
    <name type="scientific">Effrenium voratum</name>
    <dbReference type="NCBI Taxonomy" id="2562239"/>
    <lineage>
        <taxon>Eukaryota</taxon>
        <taxon>Sar</taxon>
        <taxon>Alveolata</taxon>
        <taxon>Dinophyceae</taxon>
        <taxon>Suessiales</taxon>
        <taxon>Symbiodiniaceae</taxon>
        <taxon>Effrenium</taxon>
    </lineage>
</organism>
<feature type="compositionally biased region" description="Low complexity" evidence="1">
    <location>
        <begin position="628"/>
        <end position="638"/>
    </location>
</feature>
<dbReference type="Proteomes" id="UP001178507">
    <property type="component" value="Unassembled WGS sequence"/>
</dbReference>
<dbReference type="Gene3D" id="1.25.10.10">
    <property type="entry name" value="Leucine-rich Repeat Variant"/>
    <property type="match status" value="1"/>
</dbReference>
<comment type="caution">
    <text evidence="2">The sequence shown here is derived from an EMBL/GenBank/DDBJ whole genome shotgun (WGS) entry which is preliminary data.</text>
</comment>
<name>A0AA36NBY8_9DINO</name>
<dbReference type="SUPFAM" id="SSF48371">
    <property type="entry name" value="ARM repeat"/>
    <property type="match status" value="1"/>
</dbReference>
<evidence type="ECO:0000256" key="1">
    <source>
        <dbReference type="SAM" id="MobiDB-lite"/>
    </source>
</evidence>
<feature type="region of interest" description="Disordered" evidence="1">
    <location>
        <begin position="618"/>
        <end position="704"/>
    </location>
</feature>
<gene>
    <name evidence="2" type="ORF">EVOR1521_LOCUS21764</name>
</gene>
<feature type="compositionally biased region" description="Low complexity" evidence="1">
    <location>
        <begin position="662"/>
        <end position="673"/>
    </location>
</feature>
<dbReference type="AlphaFoldDB" id="A0AA36NBY8"/>
<sequence length="704" mass="76501">MAPLDGNAQELVQLAADAATKGGTAQGAFAMKELAKLAKDLSHSSLQLRLAEMTLQGLQTCERHAKGCVQSLVTFISPEDPQLAKDAAWALSQLLQRCASASAWALEAGGLQAVQRCLARRVSQDILELFAWLAFGIGGSKGLLELLEANTGSGQVAQLAWVIFAQRSWKDAHGAEAPHCWELLRLLMSHLDLALQRRDEEVIHAAVATLQRMAEDLPSVAIHLVGAPNCGRIFVQVLQGLGCDTKPRISTCACLARLLQAMASCGRCQARDLLRQHGAHQALQAMAQAEGALGEAACGALAHLLEPRELSPALSALARAELRLGRAPRVRSFLEVLPGIFETELEEMHVVRELMGVLLQLNPFLQAEKLRRCRAAAFLATCAGARALVPRVEPGLWEELDASVQLIVQELQRVDFRGDSAGYGPSFEAVVDELGKVAQGSPGWRLRLQQMQLLEQISARLPQARGNKRAAKYCVWLAAALQGLPFLVQELQRNLDSENTVDACFCTIVDVLDEDVEGDWFLAHQHREVSQLRNEQRALLELVVRAMERHQDEYFIQSRGCHCLALLERYTGLVQLQQPKELLPRLLEVCVRALQQGKSNLVRDSSFLLRTMLERSSWEAPKPEEDGGAAVPGPGTPASRRDGDAASAAARVRGGRESQRPVGVRARVHCAAGGRRRGAGAPGAAGIAHGQGRVPQGAFRDRQG</sequence>
<dbReference type="EMBL" id="CAUJNA010003280">
    <property type="protein sequence ID" value="CAJ1397821.1"/>
    <property type="molecule type" value="Genomic_DNA"/>
</dbReference>
<dbReference type="InterPro" id="IPR011989">
    <property type="entry name" value="ARM-like"/>
</dbReference>
<proteinExistence type="predicted"/>
<protein>
    <submittedName>
        <fullName evidence="2">Uncharacterized protein</fullName>
    </submittedName>
</protein>
<evidence type="ECO:0000313" key="3">
    <source>
        <dbReference type="Proteomes" id="UP001178507"/>
    </source>
</evidence>
<evidence type="ECO:0000313" key="2">
    <source>
        <dbReference type="EMBL" id="CAJ1397821.1"/>
    </source>
</evidence>
<accession>A0AA36NBY8</accession>